<evidence type="ECO:0000313" key="1">
    <source>
        <dbReference type="EMBL" id="KAJ2981557.1"/>
    </source>
</evidence>
<gene>
    <name evidence="1" type="ORF">NQ176_g1948</name>
</gene>
<sequence length="610" mass="68209">MAPHALAHRPIGCLIEDPVTRKHQPRNYVETLEARIALLEEQLRIADLDDSGPSSEDQPGPDTAPSKDDDDSASELSTRVGMLGLTMDGEEPHYLGSSSIFSFSRILHSSLRRPVSRDFVGAVAFLEEGTPIPSPCPLPDYEFGVTLSNAYFENIHPQYPFLHEPTFRQWEEGLAWPSQGIDALGFNPVPLFFVNMVYAVGALLLSCAGSLPQQLYLSANLYAEEILSRDNLQSIQAILMYAMYSLRSATGPSLWKLSGLALRQSIELGYHRSPKRFGGATIDCLRLELRKRAFWCAFGIDCVATVTLGRPLGIPLREIDAEFPMDINDSCITETGILGSVRSPCSDTPTNMSTAIHVLRLRCLWARMHGSLYSDTVSRNTDDPEYAMAVKDLRNELEDWLASIPPIPTRANALSIFATRDWYDLNYSETIIMLYRSALMKPQSIEDCIFEECARAAENICRGYRSQYIGKPVNYTWGTLHVIFLAGLTYLHCLWTSSAVRRGLSYDKMSSVLTDCTMLLVVLAERWKRAAPYRDLFETLAKRTTKMMTAENREQWITSTLPSDQARTESGNVTRWVADITDTGISDGIGGLLSELVADFLPHEQETEEV</sequence>
<name>A0ACC1NRL2_9HYPO</name>
<accession>A0ACC1NRL2</accession>
<proteinExistence type="predicted"/>
<keyword evidence="2" id="KW-1185">Reference proteome</keyword>
<reference evidence="1" key="1">
    <citation type="submission" date="2022-08" db="EMBL/GenBank/DDBJ databases">
        <title>Genome Sequence of Lecanicillium fungicola.</title>
        <authorList>
            <person name="Buettner E."/>
        </authorList>
    </citation>
    <scope>NUCLEOTIDE SEQUENCE</scope>
    <source>
        <strain evidence="1">Babe33</strain>
    </source>
</reference>
<dbReference type="EMBL" id="JANJQO010000123">
    <property type="protein sequence ID" value="KAJ2981557.1"/>
    <property type="molecule type" value="Genomic_DNA"/>
</dbReference>
<comment type="caution">
    <text evidence="1">The sequence shown here is derived from an EMBL/GenBank/DDBJ whole genome shotgun (WGS) entry which is preliminary data.</text>
</comment>
<organism evidence="1 2">
    <name type="scientific">Zarea fungicola</name>
    <dbReference type="NCBI Taxonomy" id="93591"/>
    <lineage>
        <taxon>Eukaryota</taxon>
        <taxon>Fungi</taxon>
        <taxon>Dikarya</taxon>
        <taxon>Ascomycota</taxon>
        <taxon>Pezizomycotina</taxon>
        <taxon>Sordariomycetes</taxon>
        <taxon>Hypocreomycetidae</taxon>
        <taxon>Hypocreales</taxon>
        <taxon>Cordycipitaceae</taxon>
        <taxon>Zarea</taxon>
    </lineage>
</organism>
<evidence type="ECO:0000313" key="2">
    <source>
        <dbReference type="Proteomes" id="UP001143910"/>
    </source>
</evidence>
<protein>
    <submittedName>
        <fullName evidence="1">Uncharacterized protein</fullName>
    </submittedName>
</protein>
<dbReference type="Proteomes" id="UP001143910">
    <property type="component" value="Unassembled WGS sequence"/>
</dbReference>